<reference evidence="2 3" key="1">
    <citation type="journal article" date="2019" name="Commun. Biol.">
        <title>The bagworm genome reveals a unique fibroin gene that provides high tensile strength.</title>
        <authorList>
            <person name="Kono N."/>
            <person name="Nakamura H."/>
            <person name="Ohtoshi R."/>
            <person name="Tomita M."/>
            <person name="Numata K."/>
            <person name="Arakawa K."/>
        </authorList>
    </citation>
    <scope>NUCLEOTIDE SEQUENCE [LARGE SCALE GENOMIC DNA]</scope>
</reference>
<accession>A0A4C1Y5J4</accession>
<dbReference type="OrthoDB" id="7452992at2759"/>
<proteinExistence type="predicted"/>
<evidence type="ECO:0000313" key="2">
    <source>
        <dbReference type="EMBL" id="GBP71491.1"/>
    </source>
</evidence>
<comment type="caution">
    <text evidence="2">The sequence shown here is derived from an EMBL/GenBank/DDBJ whole genome shotgun (WGS) entry which is preliminary data.</text>
</comment>
<protein>
    <submittedName>
        <fullName evidence="2">Retrovirus-related Pol polyprotein from transposon 412</fullName>
    </submittedName>
</protein>
<dbReference type="Proteomes" id="UP000299102">
    <property type="component" value="Unassembled WGS sequence"/>
</dbReference>
<dbReference type="SUPFAM" id="SSF56672">
    <property type="entry name" value="DNA/RNA polymerases"/>
    <property type="match status" value="1"/>
</dbReference>
<name>A0A4C1Y5J4_EUMVA</name>
<keyword evidence="3" id="KW-1185">Reference proteome</keyword>
<dbReference type="AlphaFoldDB" id="A0A4C1Y5J4"/>
<evidence type="ECO:0000256" key="1">
    <source>
        <dbReference type="SAM" id="MobiDB-lite"/>
    </source>
</evidence>
<evidence type="ECO:0000313" key="3">
    <source>
        <dbReference type="Proteomes" id="UP000299102"/>
    </source>
</evidence>
<dbReference type="InterPro" id="IPR043502">
    <property type="entry name" value="DNA/RNA_pol_sf"/>
</dbReference>
<dbReference type="Gene3D" id="3.10.10.10">
    <property type="entry name" value="HIV Type 1 Reverse Transcriptase, subunit A, domain 1"/>
    <property type="match status" value="1"/>
</dbReference>
<dbReference type="GO" id="GO:0071897">
    <property type="term" value="P:DNA biosynthetic process"/>
    <property type="evidence" value="ECO:0007669"/>
    <property type="project" value="UniProtKB-ARBA"/>
</dbReference>
<gene>
    <name evidence="2" type="primary">POL</name>
    <name evidence="2" type="ORF">EVAR_103377_1</name>
</gene>
<organism evidence="2 3">
    <name type="scientific">Eumeta variegata</name>
    <name type="common">Bagworm moth</name>
    <name type="synonym">Eumeta japonica</name>
    <dbReference type="NCBI Taxonomy" id="151549"/>
    <lineage>
        <taxon>Eukaryota</taxon>
        <taxon>Metazoa</taxon>
        <taxon>Ecdysozoa</taxon>
        <taxon>Arthropoda</taxon>
        <taxon>Hexapoda</taxon>
        <taxon>Insecta</taxon>
        <taxon>Pterygota</taxon>
        <taxon>Neoptera</taxon>
        <taxon>Endopterygota</taxon>
        <taxon>Lepidoptera</taxon>
        <taxon>Glossata</taxon>
        <taxon>Ditrysia</taxon>
        <taxon>Tineoidea</taxon>
        <taxon>Psychidae</taxon>
        <taxon>Oiketicinae</taxon>
        <taxon>Eumeta</taxon>
    </lineage>
</organism>
<sequence>MTISGGENPQNLSRVISKITGKAREHLSVHPHDGTWNSVKALLLEKCEDPRTVDMIQTNIQMMRKHSTYADLLERIQRELYLIRGKYIKLNPTINEDQLKNIMKVYENTARMTVLQTLSEHLTYLYEATGGLDSLREMLIKLELHGKTNSRKSTSNTTLKPAATMNNFKGTPPHHVSVLNYKQPHTMPHQPHWSRNVPNQQQWHQHFKAQQQPAPRINKYDTDVTMRFRSTENTGNTGKGPQINIGRGRVVRELYNQEIHQDDEIVYDSEGNAYKRICKPYPTQDVPPESDDESGDDKYNVLFGLDILRQAGMEIRGNQLKLGNNTIELNYNSEDIEIDLENLFQQYNKIFTVDVTDSVTSKVKHEIKLTDDSPVYQRPFRLPQTQRKEVRKQLKKLLKENVIRPSDSP</sequence>
<feature type="region of interest" description="Disordered" evidence="1">
    <location>
        <begin position="149"/>
        <end position="172"/>
    </location>
</feature>
<dbReference type="EMBL" id="BGZK01001110">
    <property type="protein sequence ID" value="GBP71491.1"/>
    <property type="molecule type" value="Genomic_DNA"/>
</dbReference>